<sequence>MWGVLGMFDQINLKELGNMCRRKRKELGFTMEELEDEQISVSTISNIERGVPIVSHQKIEYYCVHKLKLNISDYNQLSQQERKLKLEKEEELWFIERLIEQGNPDEGLTELKKFNLSGFRELEAMIFYLKGRAYYYKNQWEQARKNFLRTIEFVDKYPQIGKSNIASICYNDLGRINFFYYGNLKNALQYTELGISCFNPDGERYHILYTLKICQVLYLEKLNRIQDAYQTVKELWKCLDQIDYLDVVLNTYEMRAKLLFKMKRFDDAIYTAKKGLEISTLNKSPERTLELITTLGSIYLKLNQLNNAEKCFLEGLNLKNQIAKKYLFITTFTQIGILYMKKKQFEKAQSYLKVAVEIGQKSPDVVRYAQSLTELGVCHLAQHDISKASDIFLQALSVAKNHSLYYKASQILTKLTKLWEHRDEEKFNMYMAELFRFNLLLDEEQ</sequence>
<dbReference type="Proteomes" id="UP000184476">
    <property type="component" value="Unassembled WGS sequence"/>
</dbReference>
<dbReference type="Gene3D" id="1.10.260.40">
    <property type="entry name" value="lambda repressor-like DNA-binding domains"/>
    <property type="match status" value="1"/>
</dbReference>
<evidence type="ECO:0000313" key="5">
    <source>
        <dbReference type="Proteomes" id="UP000184476"/>
    </source>
</evidence>
<reference evidence="4 5" key="1">
    <citation type="submission" date="2016-11" db="EMBL/GenBank/DDBJ databases">
        <authorList>
            <person name="Jaros S."/>
            <person name="Januszkiewicz K."/>
            <person name="Wedrychowicz H."/>
        </authorList>
    </citation>
    <scope>NUCLEOTIDE SEQUENCE [LARGE SCALE GENOMIC DNA]</scope>
    <source>
        <strain evidence="4 5">DSM 44666</strain>
    </source>
</reference>
<accession>A0A1M4ZYP7</accession>
<feature type="repeat" description="TPR" evidence="3">
    <location>
        <begin position="329"/>
        <end position="362"/>
    </location>
</feature>
<gene>
    <name evidence="4" type="ORF">SAMN05444392_11144</name>
</gene>
<dbReference type="InterPro" id="IPR010982">
    <property type="entry name" value="Lambda_DNA-bd_dom_sf"/>
</dbReference>
<dbReference type="SUPFAM" id="SSF47413">
    <property type="entry name" value="lambda repressor-like DNA-binding domains"/>
    <property type="match status" value="1"/>
</dbReference>
<keyword evidence="2 3" id="KW-0802">TPR repeat</keyword>
<dbReference type="PANTHER" id="PTHR45641">
    <property type="entry name" value="TETRATRICOPEPTIDE REPEAT PROTEIN (AFU_ORTHOLOGUE AFUA_6G03870)"/>
    <property type="match status" value="1"/>
</dbReference>
<keyword evidence="5" id="KW-1185">Reference proteome</keyword>
<dbReference type="PROSITE" id="PS50005">
    <property type="entry name" value="TPR"/>
    <property type="match status" value="2"/>
</dbReference>
<dbReference type="SUPFAM" id="SSF48452">
    <property type="entry name" value="TPR-like"/>
    <property type="match status" value="2"/>
</dbReference>
<evidence type="ECO:0000256" key="1">
    <source>
        <dbReference type="ARBA" id="ARBA00022737"/>
    </source>
</evidence>
<dbReference type="GO" id="GO:0003677">
    <property type="term" value="F:DNA binding"/>
    <property type="evidence" value="ECO:0007669"/>
    <property type="project" value="InterPro"/>
</dbReference>
<dbReference type="PANTHER" id="PTHR45641:SF19">
    <property type="entry name" value="NEPHROCYSTIN-3"/>
    <property type="match status" value="1"/>
</dbReference>
<evidence type="ECO:0000256" key="3">
    <source>
        <dbReference type="PROSITE-ProRule" id="PRU00339"/>
    </source>
</evidence>
<dbReference type="Gene3D" id="1.25.40.10">
    <property type="entry name" value="Tetratricopeptide repeat domain"/>
    <property type="match status" value="2"/>
</dbReference>
<organism evidence="4 5">
    <name type="scientific">Seinonella peptonophila</name>
    <dbReference type="NCBI Taxonomy" id="112248"/>
    <lineage>
        <taxon>Bacteria</taxon>
        <taxon>Bacillati</taxon>
        <taxon>Bacillota</taxon>
        <taxon>Bacilli</taxon>
        <taxon>Bacillales</taxon>
        <taxon>Thermoactinomycetaceae</taxon>
        <taxon>Seinonella</taxon>
    </lineage>
</organism>
<evidence type="ECO:0000256" key="2">
    <source>
        <dbReference type="ARBA" id="ARBA00022803"/>
    </source>
</evidence>
<dbReference type="AlphaFoldDB" id="A0A1M4ZYP7"/>
<protein>
    <submittedName>
        <fullName evidence="4">Tetratricopeptide repeat-containing protein</fullName>
    </submittedName>
</protein>
<evidence type="ECO:0000313" key="4">
    <source>
        <dbReference type="EMBL" id="SHF22967.1"/>
    </source>
</evidence>
<keyword evidence="1" id="KW-0677">Repeat</keyword>
<dbReference type="InterPro" id="IPR011990">
    <property type="entry name" value="TPR-like_helical_dom_sf"/>
</dbReference>
<dbReference type="Pfam" id="PF13181">
    <property type="entry name" value="TPR_8"/>
    <property type="match status" value="1"/>
</dbReference>
<dbReference type="SMART" id="SM00028">
    <property type="entry name" value="TPR"/>
    <property type="match status" value="5"/>
</dbReference>
<proteinExistence type="predicted"/>
<dbReference type="InterPro" id="IPR001387">
    <property type="entry name" value="Cro/C1-type_HTH"/>
</dbReference>
<name>A0A1M4ZYP7_9BACL</name>
<dbReference type="InterPro" id="IPR019734">
    <property type="entry name" value="TPR_rpt"/>
</dbReference>
<feature type="repeat" description="TPR" evidence="3">
    <location>
        <begin position="369"/>
        <end position="402"/>
    </location>
</feature>
<dbReference type="CDD" id="cd00093">
    <property type="entry name" value="HTH_XRE"/>
    <property type="match status" value="1"/>
</dbReference>
<dbReference type="OrthoDB" id="2987103at2"/>
<dbReference type="EMBL" id="FQVL01000011">
    <property type="protein sequence ID" value="SHF22967.1"/>
    <property type="molecule type" value="Genomic_DNA"/>
</dbReference>
<dbReference type="STRING" id="112248.SAMN05444392_11144"/>
<dbReference type="Pfam" id="PF13424">
    <property type="entry name" value="TPR_12"/>
    <property type="match status" value="1"/>
</dbReference>